<dbReference type="EMBL" id="RAWG01000567">
    <property type="protein sequence ID" value="RKH27376.1"/>
    <property type="molecule type" value="Genomic_DNA"/>
</dbReference>
<protein>
    <submittedName>
        <fullName evidence="1">Uncharacterized protein</fullName>
    </submittedName>
</protein>
<comment type="caution">
    <text evidence="1">The sequence shown here is derived from an EMBL/GenBank/DDBJ whole genome shotgun (WGS) entry which is preliminary data.</text>
</comment>
<dbReference type="OrthoDB" id="5515643at2"/>
<name>A0A3A8M4V8_9BACT</name>
<dbReference type="AlphaFoldDB" id="A0A3A8M4V8"/>
<sequence length="193" mass="20309">MTPHPGARYIGDMSSASSLFAVVAGLGLVACAPSSFTTEVQGETTVPAHPSGAPTLLNAFPAISSFAALDFNQNQDFKNRDVTKDEVSRVQVKSLSLKVLSPNDQGFDFLDSLEAVARAGDRESRFAGRDGIAGLGLNPPNPTLSLKADGDMDLRPYVAAPTMAIILRGNGRLPDKEVRLQATVVLEVEGGVL</sequence>
<evidence type="ECO:0000313" key="2">
    <source>
        <dbReference type="Proteomes" id="UP000273405"/>
    </source>
</evidence>
<evidence type="ECO:0000313" key="1">
    <source>
        <dbReference type="EMBL" id="RKH27376.1"/>
    </source>
</evidence>
<keyword evidence="2" id="KW-1185">Reference proteome</keyword>
<gene>
    <name evidence="1" type="ORF">D7X12_40735</name>
</gene>
<proteinExistence type="predicted"/>
<accession>A0A3A8M4V8</accession>
<organism evidence="1 2">
    <name type="scientific">Corallococcus sicarius</name>
    <dbReference type="NCBI Taxonomy" id="2316726"/>
    <lineage>
        <taxon>Bacteria</taxon>
        <taxon>Pseudomonadati</taxon>
        <taxon>Myxococcota</taxon>
        <taxon>Myxococcia</taxon>
        <taxon>Myxococcales</taxon>
        <taxon>Cystobacterineae</taxon>
        <taxon>Myxococcaceae</taxon>
        <taxon>Corallococcus</taxon>
    </lineage>
</organism>
<dbReference type="Proteomes" id="UP000273405">
    <property type="component" value="Unassembled WGS sequence"/>
</dbReference>
<reference evidence="2" key="1">
    <citation type="submission" date="2018-09" db="EMBL/GenBank/DDBJ databases">
        <authorList>
            <person name="Livingstone P.G."/>
            <person name="Whitworth D.E."/>
        </authorList>
    </citation>
    <scope>NUCLEOTIDE SEQUENCE [LARGE SCALE GENOMIC DNA]</scope>
    <source>
        <strain evidence="2">CA040B</strain>
    </source>
</reference>